<proteinExistence type="predicted"/>
<feature type="region of interest" description="Disordered" evidence="1">
    <location>
        <begin position="71"/>
        <end position="92"/>
    </location>
</feature>
<gene>
    <name evidence="2" type="ORF">EVAR_29692_1</name>
</gene>
<reference evidence="2 3" key="1">
    <citation type="journal article" date="2019" name="Commun. Biol.">
        <title>The bagworm genome reveals a unique fibroin gene that provides high tensile strength.</title>
        <authorList>
            <person name="Kono N."/>
            <person name="Nakamura H."/>
            <person name="Ohtoshi R."/>
            <person name="Tomita M."/>
            <person name="Numata K."/>
            <person name="Arakawa K."/>
        </authorList>
    </citation>
    <scope>NUCLEOTIDE SEQUENCE [LARGE SCALE GENOMIC DNA]</scope>
</reference>
<organism evidence="2 3">
    <name type="scientific">Eumeta variegata</name>
    <name type="common">Bagworm moth</name>
    <name type="synonym">Eumeta japonica</name>
    <dbReference type="NCBI Taxonomy" id="151549"/>
    <lineage>
        <taxon>Eukaryota</taxon>
        <taxon>Metazoa</taxon>
        <taxon>Ecdysozoa</taxon>
        <taxon>Arthropoda</taxon>
        <taxon>Hexapoda</taxon>
        <taxon>Insecta</taxon>
        <taxon>Pterygota</taxon>
        <taxon>Neoptera</taxon>
        <taxon>Endopterygota</taxon>
        <taxon>Lepidoptera</taxon>
        <taxon>Glossata</taxon>
        <taxon>Ditrysia</taxon>
        <taxon>Tineoidea</taxon>
        <taxon>Psychidae</taxon>
        <taxon>Oiketicinae</taxon>
        <taxon>Eumeta</taxon>
    </lineage>
</organism>
<dbReference type="Proteomes" id="UP000299102">
    <property type="component" value="Unassembled WGS sequence"/>
</dbReference>
<keyword evidence="3" id="KW-1185">Reference proteome</keyword>
<protein>
    <submittedName>
        <fullName evidence="2">Uncharacterized protein</fullName>
    </submittedName>
</protein>
<dbReference type="AlphaFoldDB" id="A0A4C1VY20"/>
<comment type="caution">
    <text evidence="2">The sequence shown here is derived from an EMBL/GenBank/DDBJ whole genome shotgun (WGS) entry which is preliminary data.</text>
</comment>
<evidence type="ECO:0000313" key="2">
    <source>
        <dbReference type="EMBL" id="GBP43711.1"/>
    </source>
</evidence>
<name>A0A4C1VY20_EUMVA</name>
<accession>A0A4C1VY20</accession>
<dbReference type="EMBL" id="BGZK01000441">
    <property type="protein sequence ID" value="GBP43711.1"/>
    <property type="molecule type" value="Genomic_DNA"/>
</dbReference>
<sequence length="92" mass="10075">MSQNRLNSLAIMAIENDVLEKGAPRRALPRGLDVHNPALCAIDLRWERPPPGVPTVRPPICACVSTQQDYSAPRSYSTTGDHASTSHTARNR</sequence>
<evidence type="ECO:0000313" key="3">
    <source>
        <dbReference type="Proteomes" id="UP000299102"/>
    </source>
</evidence>
<evidence type="ECO:0000256" key="1">
    <source>
        <dbReference type="SAM" id="MobiDB-lite"/>
    </source>
</evidence>